<dbReference type="Proteomes" id="UP000299102">
    <property type="component" value="Unassembled WGS sequence"/>
</dbReference>
<keyword evidence="2" id="KW-1185">Reference proteome</keyword>
<protein>
    <submittedName>
        <fullName evidence="1">Uncharacterized protein</fullName>
    </submittedName>
</protein>
<gene>
    <name evidence="1" type="ORF">EVAR_33855_1</name>
</gene>
<comment type="caution">
    <text evidence="1">The sequence shown here is derived from an EMBL/GenBank/DDBJ whole genome shotgun (WGS) entry which is preliminary data.</text>
</comment>
<dbReference type="EMBL" id="BGZK01000737">
    <property type="protein sequence ID" value="GBP58505.1"/>
    <property type="molecule type" value="Genomic_DNA"/>
</dbReference>
<accession>A0A4C1X8C6</accession>
<dbReference type="AlphaFoldDB" id="A0A4C1X8C6"/>
<name>A0A4C1X8C6_EUMVA</name>
<reference evidence="1 2" key="1">
    <citation type="journal article" date="2019" name="Commun. Biol.">
        <title>The bagworm genome reveals a unique fibroin gene that provides high tensile strength.</title>
        <authorList>
            <person name="Kono N."/>
            <person name="Nakamura H."/>
            <person name="Ohtoshi R."/>
            <person name="Tomita M."/>
            <person name="Numata K."/>
            <person name="Arakawa K."/>
        </authorList>
    </citation>
    <scope>NUCLEOTIDE SEQUENCE [LARGE SCALE GENOMIC DNA]</scope>
</reference>
<organism evidence="1 2">
    <name type="scientific">Eumeta variegata</name>
    <name type="common">Bagworm moth</name>
    <name type="synonym">Eumeta japonica</name>
    <dbReference type="NCBI Taxonomy" id="151549"/>
    <lineage>
        <taxon>Eukaryota</taxon>
        <taxon>Metazoa</taxon>
        <taxon>Ecdysozoa</taxon>
        <taxon>Arthropoda</taxon>
        <taxon>Hexapoda</taxon>
        <taxon>Insecta</taxon>
        <taxon>Pterygota</taxon>
        <taxon>Neoptera</taxon>
        <taxon>Endopterygota</taxon>
        <taxon>Lepidoptera</taxon>
        <taxon>Glossata</taxon>
        <taxon>Ditrysia</taxon>
        <taxon>Tineoidea</taxon>
        <taxon>Psychidae</taxon>
        <taxon>Oiketicinae</taxon>
        <taxon>Eumeta</taxon>
    </lineage>
</organism>
<proteinExistence type="predicted"/>
<evidence type="ECO:0000313" key="2">
    <source>
        <dbReference type="Proteomes" id="UP000299102"/>
    </source>
</evidence>
<evidence type="ECO:0000313" key="1">
    <source>
        <dbReference type="EMBL" id="GBP58505.1"/>
    </source>
</evidence>
<sequence length="137" mass="15835">MRHDLGVRDGSCRECDNWVQSQLDWNSLLETPCAANDQCGLPGMGRRFSATCHDFSSCCPEELLHGSDRGYRQQRRNHDCGGSWRWPSSAQVVVKYSEVYERGYRATLYKRPSTSQEHCHRVPSAVFLRHQVQHSYE</sequence>